<evidence type="ECO:0000259" key="13">
    <source>
        <dbReference type="Pfam" id="PF11923"/>
    </source>
</evidence>
<evidence type="ECO:0000256" key="10">
    <source>
        <dbReference type="SAM" id="Coils"/>
    </source>
</evidence>
<dbReference type="Pfam" id="PF05670">
    <property type="entry name" value="NFACT-R_1"/>
    <property type="match status" value="1"/>
</dbReference>
<organism evidence="14 15">
    <name type="scientific">Denticeps clupeoides</name>
    <name type="common">denticle herring</name>
    <dbReference type="NCBI Taxonomy" id="299321"/>
    <lineage>
        <taxon>Eukaryota</taxon>
        <taxon>Metazoa</taxon>
        <taxon>Chordata</taxon>
        <taxon>Craniata</taxon>
        <taxon>Vertebrata</taxon>
        <taxon>Euteleostomi</taxon>
        <taxon>Actinopterygii</taxon>
        <taxon>Neopterygii</taxon>
        <taxon>Teleostei</taxon>
        <taxon>Clupei</taxon>
        <taxon>Clupeiformes</taxon>
        <taxon>Denticipitoidei</taxon>
        <taxon>Denticipitidae</taxon>
        <taxon>Denticeps</taxon>
    </lineage>
</organism>
<feature type="compositionally biased region" description="Basic residues" evidence="11">
    <location>
        <begin position="439"/>
        <end position="454"/>
    </location>
</feature>
<evidence type="ECO:0000256" key="1">
    <source>
        <dbReference type="ARBA" id="ARBA00004123"/>
    </source>
</evidence>
<dbReference type="GO" id="GO:0005737">
    <property type="term" value="C:cytoplasm"/>
    <property type="evidence" value="ECO:0007669"/>
    <property type="project" value="UniProtKB-SubCell"/>
</dbReference>
<reference evidence="14" key="3">
    <citation type="submission" date="2025-09" db="UniProtKB">
        <authorList>
            <consortium name="Ensembl"/>
        </authorList>
    </citation>
    <scope>IDENTIFICATION</scope>
</reference>
<comment type="subunit">
    <text evidence="7">Component of the ribosome quality control complex (RQC), composed of the E3 ubiquitin ligase LTN1, TCF25 and NEMF associated with the 60S ribosomal subunit. The complex probably also contains VCP/p97 and its ubiquitin-binding cofactors. Interacts (via its N-terminus) with XPO1.</text>
</comment>
<dbReference type="InterPro" id="IPR021846">
    <property type="entry name" value="NFACT-C"/>
</dbReference>
<name>A0AAY4BS81_9TELE</name>
<gene>
    <name evidence="14" type="primary">NEMF</name>
</gene>
<dbReference type="GeneTree" id="ENSGT00390000018516"/>
<evidence type="ECO:0000256" key="7">
    <source>
        <dbReference type="ARBA" id="ARBA00062982"/>
    </source>
</evidence>
<evidence type="ECO:0000313" key="15">
    <source>
        <dbReference type="Proteomes" id="UP000694580"/>
    </source>
</evidence>
<keyword evidence="5 10" id="KW-0175">Coiled coil</keyword>
<sequence>MKTRFNTLDIRAVVAEINYIGMRVDNVYDIDSKTYLIRLQKPETKVVLLVESGIRIHSTEFEWPKNLMPSGFAMKCRKHLKSRRLVSVTQLGVDRIVDMQFGSDEAAYHLIIELYDRGNIILADFEYTILNLLRFRTAEAEDVKIAVRERYPVENARAPEPLISLERLTEILTAAPNGEQVKRVLNPHLVYGSTLIEHCLIEVGLSGLMKISEKYWTKMAYAAKILESFKLAEEFMEKTANFKGKGYIIQKCEKKPSLGTDSPHEELLTYGISSILVCQNSKSPYVELESFDKAVDEFFSKMESQRIDVKALQQEKQALKKLDNVRKDHEQRLEALHQAQELDCLKGELVEMNLPIVERALQVVQSALANQVDWMEIGQIVKEAQAAGDPVACAIKDLKLKTNHITMLLRNPYISPEDDEMDGDMEEDESVIGSVQSQKGKKNKKKDKQQKGKLQKNKPVLVDVDLSLSAYANAKKYYDHKRSAAKKEQKTIEASQKAFKSAEKKTKQTLKEVQTVTSIQKARKVYWFEKFLWFISSENYLIIAGRDQQQNEMIVKRYLRAGDIYIHADLHGATSCVIKNPTGESIPPRTLTEAGTMAVCYSAAWDARVITSAWWVHHHQVSKTAPTGEYLTTGSFMIRGKKNFLPPSYLIMGFSFLFKVDEQCVWRHKGERKVKTVEEEVDDVASSTADLLEEGEELLGMIYTWYQAYFRFDLICLIQHTSVRLHCILTENAYNTLNKLKKMKDKYKDQDEEDRELMMKLLGDAQNLLDSLTGQPHPEDVMLFAIPVCAPYTALSSYKHKVKLTPGTQKRGKAARTAVFSFIRSKEVSAREKDLLRSIKDTDLSRNLPGKVKVSAPNLLAVKRK</sequence>
<evidence type="ECO:0000256" key="2">
    <source>
        <dbReference type="ARBA" id="ARBA00004496"/>
    </source>
</evidence>
<dbReference type="AlphaFoldDB" id="A0AAY4BS81"/>
<dbReference type="GO" id="GO:0005634">
    <property type="term" value="C:nucleus"/>
    <property type="evidence" value="ECO:0007669"/>
    <property type="project" value="UniProtKB-SubCell"/>
</dbReference>
<evidence type="ECO:0000256" key="9">
    <source>
        <dbReference type="ARBA" id="ARBA00076869"/>
    </source>
</evidence>
<dbReference type="PANTHER" id="PTHR15239">
    <property type="entry name" value="NUCLEAR EXPORT MEDIATOR FACTOR NEMF"/>
    <property type="match status" value="1"/>
</dbReference>
<evidence type="ECO:0000256" key="5">
    <source>
        <dbReference type="ARBA" id="ARBA00023054"/>
    </source>
</evidence>
<dbReference type="Pfam" id="PF05833">
    <property type="entry name" value="NFACT_N"/>
    <property type="match status" value="1"/>
</dbReference>
<evidence type="ECO:0000256" key="6">
    <source>
        <dbReference type="ARBA" id="ARBA00023242"/>
    </source>
</evidence>
<dbReference type="GO" id="GO:1990112">
    <property type="term" value="C:RQC complex"/>
    <property type="evidence" value="ECO:0007669"/>
    <property type="project" value="TreeGrafter"/>
</dbReference>
<proteinExistence type="inferred from homology"/>
<dbReference type="FunFam" id="2.30.310.10:FF:000001">
    <property type="entry name" value="Nuclear export mediator factor Nemf"/>
    <property type="match status" value="1"/>
</dbReference>
<evidence type="ECO:0000256" key="11">
    <source>
        <dbReference type="SAM" id="MobiDB-lite"/>
    </source>
</evidence>
<feature type="compositionally biased region" description="Acidic residues" evidence="11">
    <location>
        <begin position="416"/>
        <end position="430"/>
    </location>
</feature>
<feature type="region of interest" description="Disordered" evidence="11">
    <location>
        <begin position="414"/>
        <end position="454"/>
    </location>
</feature>
<evidence type="ECO:0000313" key="14">
    <source>
        <dbReference type="Ensembl" id="ENSDCDP00010023790.1"/>
    </source>
</evidence>
<accession>A0AAY4BS81</accession>
<evidence type="ECO:0000256" key="8">
    <source>
        <dbReference type="ARBA" id="ARBA00071447"/>
    </source>
</evidence>
<evidence type="ECO:0000256" key="4">
    <source>
        <dbReference type="ARBA" id="ARBA00022490"/>
    </source>
</evidence>
<reference evidence="14" key="2">
    <citation type="submission" date="2025-08" db="UniProtKB">
        <authorList>
            <consortium name="Ensembl"/>
        </authorList>
    </citation>
    <scope>IDENTIFICATION</scope>
</reference>
<reference evidence="14 15" key="1">
    <citation type="submission" date="2020-06" db="EMBL/GenBank/DDBJ databases">
        <authorList>
            <consortium name="Wellcome Sanger Institute Data Sharing"/>
        </authorList>
    </citation>
    <scope>NUCLEOTIDE SEQUENCE [LARGE SCALE GENOMIC DNA]</scope>
</reference>
<keyword evidence="15" id="KW-1185">Reference proteome</keyword>
<comment type="similarity">
    <text evidence="3">Belongs to the NEMF family.</text>
</comment>
<dbReference type="Proteomes" id="UP000694580">
    <property type="component" value="Chromosome 1"/>
</dbReference>
<dbReference type="GO" id="GO:0000049">
    <property type="term" value="F:tRNA binding"/>
    <property type="evidence" value="ECO:0007669"/>
    <property type="project" value="TreeGrafter"/>
</dbReference>
<feature type="domain" description="NFACT protein C-terminal" evidence="13">
    <location>
        <begin position="766"/>
        <end position="855"/>
    </location>
</feature>
<dbReference type="GO" id="GO:0140708">
    <property type="term" value="P:CAT tailing"/>
    <property type="evidence" value="ECO:0007669"/>
    <property type="project" value="UniProtKB-ARBA"/>
</dbReference>
<dbReference type="GO" id="GO:0043023">
    <property type="term" value="F:ribosomal large subunit binding"/>
    <property type="evidence" value="ECO:0007669"/>
    <property type="project" value="TreeGrafter"/>
</dbReference>
<evidence type="ECO:0000256" key="3">
    <source>
        <dbReference type="ARBA" id="ARBA00008318"/>
    </source>
</evidence>
<feature type="domain" description="NFACT RNA-binding" evidence="12">
    <location>
        <begin position="530"/>
        <end position="640"/>
    </location>
</feature>
<dbReference type="Ensembl" id="ENSDCDT00010029344.1">
    <property type="protein sequence ID" value="ENSDCDP00010023790.1"/>
    <property type="gene ID" value="ENSDCDG00010014601.1"/>
</dbReference>
<evidence type="ECO:0000259" key="12">
    <source>
        <dbReference type="Pfam" id="PF05670"/>
    </source>
</evidence>
<keyword evidence="4" id="KW-0963">Cytoplasm</keyword>
<dbReference type="InterPro" id="IPR008532">
    <property type="entry name" value="NFACT_RNA-bd"/>
</dbReference>
<protein>
    <recommendedName>
        <fullName evidence="8">Ribosome quality control complex subunit NEMF</fullName>
    </recommendedName>
    <alternativeName>
        <fullName evidence="9">Nuclear export mediator factor</fullName>
    </alternativeName>
</protein>
<dbReference type="Gene3D" id="2.30.310.10">
    <property type="entry name" value="ibrinogen binding protein from staphylococcus aureus domain"/>
    <property type="match status" value="1"/>
</dbReference>
<keyword evidence="6" id="KW-0539">Nucleus</keyword>
<feature type="coiled-coil region" evidence="10">
    <location>
        <begin position="302"/>
        <end position="339"/>
    </location>
</feature>
<dbReference type="Pfam" id="PF11923">
    <property type="entry name" value="NFACT-C"/>
    <property type="match status" value="1"/>
</dbReference>
<comment type="subcellular location">
    <subcellularLocation>
        <location evidence="2">Cytoplasm</location>
    </subcellularLocation>
    <subcellularLocation>
        <location evidence="1">Nucleus</location>
    </subcellularLocation>
</comment>
<dbReference type="InterPro" id="IPR051608">
    <property type="entry name" value="RQC_Subunit_NEMF"/>
</dbReference>
<dbReference type="PANTHER" id="PTHR15239:SF6">
    <property type="entry name" value="RIBOSOME QUALITY CONTROL COMPLEX SUBUNIT NEMF"/>
    <property type="match status" value="1"/>
</dbReference>